<name>A0ABQ9EIF9_TEGGR</name>
<evidence type="ECO:0000313" key="2">
    <source>
        <dbReference type="EMBL" id="KAJ8304970.1"/>
    </source>
</evidence>
<accession>A0ABQ9EIF9</accession>
<dbReference type="InterPro" id="IPR025714">
    <property type="entry name" value="Methyltranfer_dom"/>
</dbReference>
<reference evidence="2 3" key="1">
    <citation type="submission" date="2022-12" db="EMBL/GenBank/DDBJ databases">
        <title>Chromosome-level genome of Tegillarca granosa.</title>
        <authorList>
            <person name="Kim J."/>
        </authorList>
    </citation>
    <scope>NUCLEOTIDE SEQUENCE [LARGE SCALE GENOMIC DNA]</scope>
    <source>
        <strain evidence="2">Teg-2019</strain>
        <tissue evidence="2">Adductor muscle</tissue>
    </source>
</reference>
<organism evidence="2 3">
    <name type="scientific">Tegillarca granosa</name>
    <name type="common">Malaysian cockle</name>
    <name type="synonym">Anadara granosa</name>
    <dbReference type="NCBI Taxonomy" id="220873"/>
    <lineage>
        <taxon>Eukaryota</taxon>
        <taxon>Metazoa</taxon>
        <taxon>Spiralia</taxon>
        <taxon>Lophotrochozoa</taxon>
        <taxon>Mollusca</taxon>
        <taxon>Bivalvia</taxon>
        <taxon>Autobranchia</taxon>
        <taxon>Pteriomorphia</taxon>
        <taxon>Arcoida</taxon>
        <taxon>Arcoidea</taxon>
        <taxon>Arcidae</taxon>
        <taxon>Tegillarca</taxon>
    </lineage>
</organism>
<gene>
    <name evidence="2" type="ORF">KUTeg_018553</name>
</gene>
<dbReference type="SUPFAM" id="SSF53335">
    <property type="entry name" value="S-adenosyl-L-methionine-dependent methyltransferases"/>
    <property type="match status" value="1"/>
</dbReference>
<dbReference type="PANTHER" id="PTHR32026:SF10">
    <property type="entry name" value="METHYLTRANSFERASE-LIKE PROTEIN 24-RELATED"/>
    <property type="match status" value="1"/>
</dbReference>
<dbReference type="InterPro" id="IPR029063">
    <property type="entry name" value="SAM-dependent_MTases_sf"/>
</dbReference>
<dbReference type="InterPro" id="IPR026913">
    <property type="entry name" value="METTL24"/>
</dbReference>
<evidence type="ECO:0000313" key="3">
    <source>
        <dbReference type="Proteomes" id="UP001217089"/>
    </source>
</evidence>
<evidence type="ECO:0000259" key="1">
    <source>
        <dbReference type="Pfam" id="PF13383"/>
    </source>
</evidence>
<dbReference type="EMBL" id="JARBDR010000903">
    <property type="protein sequence ID" value="KAJ8304970.1"/>
    <property type="molecule type" value="Genomic_DNA"/>
</dbReference>
<dbReference type="PANTHER" id="PTHR32026">
    <property type="entry name" value="METHYLTRANSFERASE-LIKE PROTEIN 24"/>
    <property type="match status" value="1"/>
</dbReference>
<dbReference type="Proteomes" id="UP001217089">
    <property type="component" value="Unassembled WGS sequence"/>
</dbReference>
<dbReference type="Pfam" id="PF13383">
    <property type="entry name" value="Methyltransf_22"/>
    <property type="match status" value="1"/>
</dbReference>
<comment type="caution">
    <text evidence="2">The sequence shown here is derived from an EMBL/GenBank/DDBJ whole genome shotgun (WGS) entry which is preliminary data.</text>
</comment>
<proteinExistence type="predicted"/>
<protein>
    <recommendedName>
        <fullName evidence="1">Methyltransferase domain-containing protein</fullName>
    </recommendedName>
</protein>
<sequence>MGRQSDGGWEVCNDKEFKPRTPCLVYSFGILHEYSFDDDVAATYNCEVHSFDPSDGREDYRHAPMVWFHNTGISDFNGYLKVNNKQWKMRRLETIRNELGHENRNIDILKIDVEKSEWKALPDIISSGILHNVTQLLFECHIGKIQDEDESYKDFLTVLRIIYEHGFRIFWNRKGTCLYHSKISGKLRTACQEIFTVKVHQT</sequence>
<keyword evidence="3" id="KW-1185">Reference proteome</keyword>
<feature type="domain" description="Methyltransferase" evidence="1">
    <location>
        <begin position="1"/>
        <end position="142"/>
    </location>
</feature>